<dbReference type="CDD" id="cd03801">
    <property type="entry name" value="GT4_PimA-like"/>
    <property type="match status" value="1"/>
</dbReference>
<dbReference type="GO" id="GO:0016757">
    <property type="term" value="F:glycosyltransferase activity"/>
    <property type="evidence" value="ECO:0007669"/>
    <property type="project" value="UniProtKB-ARBA"/>
</dbReference>
<evidence type="ECO:0000313" key="3">
    <source>
        <dbReference type="EMBL" id="ABG60131.1"/>
    </source>
</evidence>
<dbReference type="InterPro" id="IPR050194">
    <property type="entry name" value="Glycosyltransferase_grp1"/>
</dbReference>
<evidence type="ECO:0000313" key="4">
    <source>
        <dbReference type="Proteomes" id="UP000001822"/>
    </source>
</evidence>
<dbReference type="RefSeq" id="WP_011586241.1">
    <property type="nucleotide sequence ID" value="NC_008255.1"/>
</dbReference>
<dbReference type="SUPFAM" id="SSF53756">
    <property type="entry name" value="UDP-Glycosyltransferase/glycogen phosphorylase"/>
    <property type="match status" value="1"/>
</dbReference>
<dbReference type="InterPro" id="IPR028098">
    <property type="entry name" value="Glyco_trans_4-like_N"/>
</dbReference>
<dbReference type="KEGG" id="chu:CHU_2884"/>
<protein>
    <submittedName>
        <fullName evidence="3">A-glycosyltransferase-related protein, glycosyltransferase family 4 protein</fullName>
    </submittedName>
</protein>
<dbReference type="EMBL" id="CP000383">
    <property type="protein sequence ID" value="ABG60131.1"/>
    <property type="molecule type" value="Genomic_DNA"/>
</dbReference>
<dbReference type="AlphaFoldDB" id="A0A6N4SUH1"/>
<feature type="domain" description="Glycosyl transferase family 1" evidence="1">
    <location>
        <begin position="192"/>
        <end position="327"/>
    </location>
</feature>
<evidence type="ECO:0000259" key="1">
    <source>
        <dbReference type="Pfam" id="PF00534"/>
    </source>
</evidence>
<dbReference type="PANTHER" id="PTHR45947:SF3">
    <property type="entry name" value="SULFOQUINOVOSYL TRANSFERASE SQD2"/>
    <property type="match status" value="1"/>
</dbReference>
<accession>A0A6N4SUH1</accession>
<reference evidence="3 4" key="1">
    <citation type="journal article" date="2007" name="Appl. Environ. Microbiol.">
        <title>Genome sequence of the cellulolytic gliding bacterium Cytophaga hutchinsonii.</title>
        <authorList>
            <person name="Xie G."/>
            <person name="Bruce D.C."/>
            <person name="Challacombe J.F."/>
            <person name="Chertkov O."/>
            <person name="Detter J.C."/>
            <person name="Gilna P."/>
            <person name="Han C.S."/>
            <person name="Lucas S."/>
            <person name="Misra M."/>
            <person name="Myers G.L."/>
            <person name="Richardson P."/>
            <person name="Tapia R."/>
            <person name="Thayer N."/>
            <person name="Thompson L.S."/>
            <person name="Brettin T.S."/>
            <person name="Henrissat B."/>
            <person name="Wilson D.B."/>
            <person name="McBride M.J."/>
        </authorList>
    </citation>
    <scope>NUCLEOTIDE SEQUENCE [LARGE SCALE GENOMIC DNA]</scope>
    <source>
        <strain evidence="4">ATCC 33406 / DSM 1761 / CIP 103989 / NBRC 15051 / NCIMB 9469 / D465</strain>
    </source>
</reference>
<feature type="domain" description="Glycosyltransferase subfamily 4-like N-terminal" evidence="2">
    <location>
        <begin position="17"/>
        <end position="174"/>
    </location>
</feature>
<dbReference type="PANTHER" id="PTHR45947">
    <property type="entry name" value="SULFOQUINOVOSYL TRANSFERASE SQD2"/>
    <property type="match status" value="1"/>
</dbReference>
<dbReference type="Gene3D" id="3.40.50.2000">
    <property type="entry name" value="Glycogen Phosphorylase B"/>
    <property type="match status" value="2"/>
</dbReference>
<name>A0A6N4SUH1_CYTH3</name>
<dbReference type="Proteomes" id="UP000001822">
    <property type="component" value="Chromosome"/>
</dbReference>
<dbReference type="Pfam" id="PF13439">
    <property type="entry name" value="Glyco_transf_4"/>
    <property type="match status" value="1"/>
</dbReference>
<sequence length="370" mass="42070">MHIIHLVLGKANPDRMNGVNKVVDNLAKEQTVLGYRVSVWGITPDPKDKTTERTYDLNLFQAKRNKLILDAEIKKAIEECPKDTVFHIHGGFIPEFYHFTKLLNKHGLDFILTPHGNYAANALRKNGLLKCIYFNLFEKNMLSTCKAIHCLGEREKNDIDKVHALSKKLLIPNGQRMEDIPKMLSRTESSIPVFGYCGRITRDQKGLDLLIEGFKKYKDQNGTGQLKLIGNGEYLNELTKYVRKNNLIDVVLFLGVRYGDDKFNEIAAMDAFYHPSRNEGLPTAVLEAAATGIPCVVSSFTNMGETIEKSNAGIFLKKNTPDEICTSMFQIELWKKENKIRLIGQNAVNMIKLNFDWNTIAQKLIKVYEE</sequence>
<gene>
    <name evidence="3" type="primary">wcaL</name>
    <name evidence="3" type="ordered locus">CHU_2884</name>
</gene>
<proteinExistence type="predicted"/>
<dbReference type="OrthoDB" id="9806653at2"/>
<dbReference type="Pfam" id="PF00534">
    <property type="entry name" value="Glycos_transf_1"/>
    <property type="match status" value="1"/>
</dbReference>
<keyword evidence="4" id="KW-1185">Reference proteome</keyword>
<organism evidence="3 4">
    <name type="scientific">Cytophaga hutchinsonii (strain ATCC 33406 / DSM 1761 / CIP 103989 / NBRC 15051 / NCIMB 9469 / D465)</name>
    <dbReference type="NCBI Taxonomy" id="269798"/>
    <lineage>
        <taxon>Bacteria</taxon>
        <taxon>Pseudomonadati</taxon>
        <taxon>Bacteroidota</taxon>
        <taxon>Cytophagia</taxon>
        <taxon>Cytophagales</taxon>
        <taxon>Cytophagaceae</taxon>
        <taxon>Cytophaga</taxon>
    </lineage>
</organism>
<dbReference type="InterPro" id="IPR001296">
    <property type="entry name" value="Glyco_trans_1"/>
</dbReference>
<evidence type="ECO:0000259" key="2">
    <source>
        <dbReference type="Pfam" id="PF13439"/>
    </source>
</evidence>